<dbReference type="Pfam" id="PF13884">
    <property type="entry name" value="Peptidase_S74"/>
    <property type="match status" value="1"/>
</dbReference>
<evidence type="ECO:0000256" key="1">
    <source>
        <dbReference type="SAM" id="SignalP"/>
    </source>
</evidence>
<dbReference type="Proteomes" id="UP000611215">
    <property type="component" value="Unassembled WGS sequence"/>
</dbReference>
<comment type="caution">
    <text evidence="3">The sequence shown here is derived from an EMBL/GenBank/DDBJ whole genome shotgun (WGS) entry which is preliminary data.</text>
</comment>
<keyword evidence="1" id="KW-0732">Signal</keyword>
<dbReference type="InterPro" id="IPR011049">
    <property type="entry name" value="Serralysin-like_metalloprot_C"/>
</dbReference>
<feature type="signal peptide" evidence="1">
    <location>
        <begin position="1"/>
        <end position="22"/>
    </location>
</feature>
<organism evidence="3 4">
    <name type="scientific">Winogradskyella marina</name>
    <dbReference type="NCBI Taxonomy" id="2785530"/>
    <lineage>
        <taxon>Bacteria</taxon>
        <taxon>Pseudomonadati</taxon>
        <taxon>Bacteroidota</taxon>
        <taxon>Flavobacteriia</taxon>
        <taxon>Flavobacteriales</taxon>
        <taxon>Flavobacteriaceae</taxon>
        <taxon>Winogradskyella</taxon>
    </lineage>
</organism>
<dbReference type="Gene3D" id="1.10.10.10">
    <property type="entry name" value="Winged helix-like DNA-binding domain superfamily/Winged helix DNA-binding domain"/>
    <property type="match status" value="1"/>
</dbReference>
<dbReference type="InterPro" id="IPR030392">
    <property type="entry name" value="S74_ICA"/>
</dbReference>
<dbReference type="RefSeq" id="WP_195872130.1">
    <property type="nucleotide sequence ID" value="NZ_JADOET010000012.1"/>
</dbReference>
<evidence type="ECO:0000313" key="3">
    <source>
        <dbReference type="EMBL" id="MBF8150871.1"/>
    </source>
</evidence>
<evidence type="ECO:0000259" key="2">
    <source>
        <dbReference type="PROSITE" id="PS51688"/>
    </source>
</evidence>
<dbReference type="Gene3D" id="2.150.10.10">
    <property type="entry name" value="Serralysin-like metalloprotease, C-terminal"/>
    <property type="match status" value="1"/>
</dbReference>
<feature type="chain" id="PRO_5045990864" evidence="1">
    <location>
        <begin position="23"/>
        <end position="441"/>
    </location>
</feature>
<reference evidence="3 4" key="1">
    <citation type="submission" date="2020-11" db="EMBL/GenBank/DDBJ databases">
        <title>Winogradskyella marina sp. nov., isolated from marine sediment.</title>
        <authorList>
            <person name="Bo J."/>
            <person name="Wang S."/>
            <person name="Song X."/>
            <person name="Du Z."/>
        </authorList>
    </citation>
    <scope>NUCLEOTIDE SEQUENCE [LARGE SCALE GENOMIC DNA]</scope>
    <source>
        <strain evidence="3 4">F6397</strain>
    </source>
</reference>
<dbReference type="PROSITE" id="PS51688">
    <property type="entry name" value="ICA"/>
    <property type="match status" value="1"/>
</dbReference>
<dbReference type="InterPro" id="IPR036388">
    <property type="entry name" value="WH-like_DNA-bd_sf"/>
</dbReference>
<proteinExistence type="predicted"/>
<evidence type="ECO:0000313" key="4">
    <source>
        <dbReference type="Proteomes" id="UP000611215"/>
    </source>
</evidence>
<keyword evidence="4" id="KW-1185">Reference proteome</keyword>
<dbReference type="EMBL" id="JADOET010000012">
    <property type="protein sequence ID" value="MBF8150871.1"/>
    <property type="molecule type" value="Genomic_DNA"/>
</dbReference>
<accession>A0ABS0EL67</accession>
<protein>
    <submittedName>
        <fullName evidence="3">Tail fiber domain-containing protein</fullName>
    </submittedName>
</protein>
<gene>
    <name evidence="3" type="ORF">ITJ86_13240</name>
</gene>
<name>A0ABS0EL67_9FLAO</name>
<sequence length="441" mass="48010">MKKNIITLVVSLLITVSTFAQQGINYKALIKDDLGNVLAEQDVTLRFTIFESNNDYYQETHSTTTDDNGIVIINIGEGTPTGIFSNLPWHYINFSLRVEIDITGGTSFVDMGSTPFLYVPYAKYAERVNVNNIHIGVNDLNDGKSDGNGYSIFLGHGAGIDDDGGNFNTSLGYLSLYSNTSGVGNVAIGPSALQSNLIGNGNIAIGRSAGISNTGNDNVFIGNSAGTNPSNGDNKLYINNGQSSNPLIYGEFDTNLIRINGTLDVTEEMDIGGPLTIKHISDATSSWRLETRPNGSLSMYRNGSYRGFFSESTGNYSSISDRHTKKDITALDNGTLNKVMQLNPVSYVMKDQKDTKRNLGLISQEVQKIFPSITNYVEEADLITLSYTELIPILIKALQEQQGIIDGQNTQIETMSADNSSLKTTLNNLISRVEKIEANNQ</sequence>
<feature type="domain" description="Peptidase S74" evidence="2">
    <location>
        <begin position="320"/>
        <end position="412"/>
    </location>
</feature>